<comment type="caution">
    <text evidence="1">The sequence shown here is derived from an EMBL/GenBank/DDBJ whole genome shotgun (WGS) entry which is preliminary data.</text>
</comment>
<evidence type="ECO:0000313" key="2">
    <source>
        <dbReference type="Proteomes" id="UP001279734"/>
    </source>
</evidence>
<evidence type="ECO:0000313" key="1">
    <source>
        <dbReference type="EMBL" id="GMH02149.1"/>
    </source>
</evidence>
<accession>A0AAD3S0M4</accession>
<reference evidence="1" key="1">
    <citation type="submission" date="2023-05" db="EMBL/GenBank/DDBJ databases">
        <title>Nepenthes gracilis genome sequencing.</title>
        <authorList>
            <person name="Fukushima K."/>
        </authorList>
    </citation>
    <scope>NUCLEOTIDE SEQUENCE</scope>
    <source>
        <strain evidence="1">SING2019-196</strain>
    </source>
</reference>
<organism evidence="1 2">
    <name type="scientific">Nepenthes gracilis</name>
    <name type="common">Slender pitcher plant</name>
    <dbReference type="NCBI Taxonomy" id="150966"/>
    <lineage>
        <taxon>Eukaryota</taxon>
        <taxon>Viridiplantae</taxon>
        <taxon>Streptophyta</taxon>
        <taxon>Embryophyta</taxon>
        <taxon>Tracheophyta</taxon>
        <taxon>Spermatophyta</taxon>
        <taxon>Magnoliopsida</taxon>
        <taxon>eudicotyledons</taxon>
        <taxon>Gunneridae</taxon>
        <taxon>Pentapetalae</taxon>
        <taxon>Caryophyllales</taxon>
        <taxon>Nepenthaceae</taxon>
        <taxon>Nepenthes</taxon>
    </lineage>
</organism>
<dbReference type="Proteomes" id="UP001279734">
    <property type="component" value="Unassembled WGS sequence"/>
</dbReference>
<name>A0AAD3S0M4_NEPGR</name>
<sequence length="67" mass="6860">MEAGESGSWVSNVDVDFFVAVVHCWCSCPAAGGFQFRPYATGCHFALLVCVGLAPATSAGLDYVGGG</sequence>
<gene>
    <name evidence="1" type="ORF">Nepgr_003988</name>
</gene>
<keyword evidence="2" id="KW-1185">Reference proteome</keyword>
<dbReference type="EMBL" id="BSYO01000003">
    <property type="protein sequence ID" value="GMH02149.1"/>
    <property type="molecule type" value="Genomic_DNA"/>
</dbReference>
<protein>
    <submittedName>
        <fullName evidence="1">Uncharacterized protein</fullName>
    </submittedName>
</protein>
<proteinExistence type="predicted"/>
<dbReference type="AlphaFoldDB" id="A0AAD3S0M4"/>